<dbReference type="InterPro" id="IPR036388">
    <property type="entry name" value="WH-like_DNA-bd_sf"/>
</dbReference>
<dbReference type="GO" id="GO:0006355">
    <property type="term" value="P:regulation of DNA-templated transcription"/>
    <property type="evidence" value="ECO:0007669"/>
    <property type="project" value="InterPro"/>
</dbReference>
<dbReference type="PROSITE" id="PS51755">
    <property type="entry name" value="OMPR_PHOB"/>
    <property type="match status" value="1"/>
</dbReference>
<dbReference type="SMART" id="SM00448">
    <property type="entry name" value="REC"/>
    <property type="match status" value="1"/>
</dbReference>
<dbReference type="InterPro" id="IPR011006">
    <property type="entry name" value="CheY-like_superfamily"/>
</dbReference>
<evidence type="ECO:0000256" key="6">
    <source>
        <dbReference type="PROSITE-ProRule" id="PRU00169"/>
    </source>
</evidence>
<dbReference type="FunFam" id="1.10.10.10:FF:000005">
    <property type="entry name" value="Two-component system response regulator"/>
    <property type="match status" value="1"/>
</dbReference>
<dbReference type="InterPro" id="IPR039420">
    <property type="entry name" value="WalR-like"/>
</dbReference>
<dbReference type="RefSeq" id="WP_107664068.1">
    <property type="nucleotide sequence ID" value="NZ_PZKG01000046.1"/>
</dbReference>
<dbReference type="PROSITE" id="PS50110">
    <property type="entry name" value="RESPONSE_REGULATORY"/>
    <property type="match status" value="1"/>
</dbReference>
<dbReference type="PANTHER" id="PTHR48111">
    <property type="entry name" value="REGULATOR OF RPOS"/>
    <property type="match status" value="1"/>
</dbReference>
<dbReference type="GO" id="GO:0000156">
    <property type="term" value="F:phosphorelay response regulator activity"/>
    <property type="evidence" value="ECO:0007669"/>
    <property type="project" value="TreeGrafter"/>
</dbReference>
<feature type="domain" description="OmpR/PhoB-type" evidence="9">
    <location>
        <begin position="126"/>
        <end position="224"/>
    </location>
</feature>
<evidence type="ECO:0000313" key="11">
    <source>
        <dbReference type="Proteomes" id="UP000241010"/>
    </source>
</evidence>
<dbReference type="Gene3D" id="6.10.250.690">
    <property type="match status" value="1"/>
</dbReference>
<feature type="modified residue" description="4-aspartylphosphate" evidence="6">
    <location>
        <position position="51"/>
    </location>
</feature>
<dbReference type="Pfam" id="PF00486">
    <property type="entry name" value="Trans_reg_C"/>
    <property type="match status" value="1"/>
</dbReference>
<keyword evidence="1 6" id="KW-0597">Phosphoprotein</keyword>
<comment type="caution">
    <text evidence="10">The sequence shown here is derived from an EMBL/GenBank/DDBJ whole genome shotgun (WGS) entry which is preliminary data.</text>
</comment>
<evidence type="ECO:0000256" key="5">
    <source>
        <dbReference type="ARBA" id="ARBA00023163"/>
    </source>
</evidence>
<feature type="DNA-binding region" description="OmpR/PhoB-type" evidence="7">
    <location>
        <begin position="126"/>
        <end position="224"/>
    </location>
</feature>
<dbReference type="Proteomes" id="UP000241010">
    <property type="component" value="Unassembled WGS sequence"/>
</dbReference>
<accession>A0A2T4JUI0</accession>
<dbReference type="AlphaFoldDB" id="A0A2T4JUI0"/>
<evidence type="ECO:0000259" key="8">
    <source>
        <dbReference type="PROSITE" id="PS50110"/>
    </source>
</evidence>
<reference evidence="10 11" key="1">
    <citation type="submission" date="2018-03" db="EMBL/GenBank/DDBJ databases">
        <title>Cereibacter changlensis.</title>
        <authorList>
            <person name="Meyer T.E."/>
            <person name="Miller S."/>
            <person name="Lodha T."/>
            <person name="Gandham S."/>
            <person name="Chintalapati S."/>
            <person name="Chintalapati V.R."/>
        </authorList>
    </citation>
    <scope>NUCLEOTIDE SEQUENCE [LARGE SCALE GENOMIC DNA]</scope>
    <source>
        <strain evidence="10 11">JA139</strain>
    </source>
</reference>
<proteinExistence type="predicted"/>
<dbReference type="Gene3D" id="3.40.50.2300">
    <property type="match status" value="1"/>
</dbReference>
<dbReference type="SUPFAM" id="SSF52172">
    <property type="entry name" value="CheY-like"/>
    <property type="match status" value="1"/>
</dbReference>
<dbReference type="OrthoDB" id="9802426at2"/>
<evidence type="ECO:0000256" key="1">
    <source>
        <dbReference type="ARBA" id="ARBA00022553"/>
    </source>
</evidence>
<keyword evidence="11" id="KW-1185">Reference proteome</keyword>
<dbReference type="GO" id="GO:0005829">
    <property type="term" value="C:cytosol"/>
    <property type="evidence" value="ECO:0007669"/>
    <property type="project" value="TreeGrafter"/>
</dbReference>
<keyword evidence="5" id="KW-0804">Transcription</keyword>
<feature type="domain" description="Response regulatory" evidence="8">
    <location>
        <begin position="2"/>
        <end position="116"/>
    </location>
</feature>
<dbReference type="Pfam" id="PF00072">
    <property type="entry name" value="Response_reg"/>
    <property type="match status" value="1"/>
</dbReference>
<dbReference type="InterPro" id="IPR001789">
    <property type="entry name" value="Sig_transdc_resp-reg_receiver"/>
</dbReference>
<name>A0A2T4JUI0_9RHOB</name>
<dbReference type="GO" id="GO:0032993">
    <property type="term" value="C:protein-DNA complex"/>
    <property type="evidence" value="ECO:0007669"/>
    <property type="project" value="TreeGrafter"/>
</dbReference>
<evidence type="ECO:0000256" key="7">
    <source>
        <dbReference type="PROSITE-ProRule" id="PRU01091"/>
    </source>
</evidence>
<evidence type="ECO:0000256" key="4">
    <source>
        <dbReference type="ARBA" id="ARBA00023125"/>
    </source>
</evidence>
<dbReference type="InterPro" id="IPR001867">
    <property type="entry name" value="OmpR/PhoB-type_DNA-bd"/>
</dbReference>
<sequence length="224" mass="25081">MKILLAEDDSQTAEFLRQGLTAEGYSVDHVADGRDALVRATMQPYDLMVIDRMMPGLDGLSLVKALRSAQMKAPILFLTAMGGVNDRVEGLQAGADDYLVKPFAFSELSARLGALARRPAMQEGARDQLRVGDLTMDLLRRTVSRDGTEIELQPREFRLLEHLMRSAGRVQTRTMLLEAVWDFHFDPNTSVVETHISRLRAKIDRPFDKPLLHTVRGAGYMLKA</sequence>
<gene>
    <name evidence="10" type="ORF">C5F48_11545</name>
</gene>
<organism evidence="10 11">
    <name type="scientific">Cereibacter changlensis JA139</name>
    <dbReference type="NCBI Taxonomy" id="1188249"/>
    <lineage>
        <taxon>Bacteria</taxon>
        <taxon>Pseudomonadati</taxon>
        <taxon>Pseudomonadota</taxon>
        <taxon>Alphaproteobacteria</taxon>
        <taxon>Rhodobacterales</taxon>
        <taxon>Paracoccaceae</taxon>
        <taxon>Cereibacter</taxon>
    </lineage>
</organism>
<evidence type="ECO:0000259" key="9">
    <source>
        <dbReference type="PROSITE" id="PS51755"/>
    </source>
</evidence>
<evidence type="ECO:0000313" key="10">
    <source>
        <dbReference type="EMBL" id="PTE21555.1"/>
    </source>
</evidence>
<dbReference type="CDD" id="cd00383">
    <property type="entry name" value="trans_reg_C"/>
    <property type="match status" value="1"/>
</dbReference>
<dbReference type="Gene3D" id="1.10.10.10">
    <property type="entry name" value="Winged helix-like DNA-binding domain superfamily/Winged helix DNA-binding domain"/>
    <property type="match status" value="1"/>
</dbReference>
<dbReference type="CDD" id="cd19935">
    <property type="entry name" value="REC_OmpR_CusR-like"/>
    <property type="match status" value="1"/>
</dbReference>
<evidence type="ECO:0000256" key="2">
    <source>
        <dbReference type="ARBA" id="ARBA00023012"/>
    </source>
</evidence>
<dbReference type="PANTHER" id="PTHR48111:SF76">
    <property type="entry name" value="TWO-COMPONENT RESPONSE REGULATOR"/>
    <property type="match status" value="1"/>
</dbReference>
<protein>
    <submittedName>
        <fullName evidence="10">DNA-binding response regulator</fullName>
    </submittedName>
</protein>
<dbReference type="SMART" id="SM00862">
    <property type="entry name" value="Trans_reg_C"/>
    <property type="match status" value="1"/>
</dbReference>
<keyword evidence="4 7" id="KW-0238">DNA-binding</keyword>
<dbReference type="GO" id="GO:0000976">
    <property type="term" value="F:transcription cis-regulatory region binding"/>
    <property type="evidence" value="ECO:0007669"/>
    <property type="project" value="TreeGrafter"/>
</dbReference>
<keyword evidence="3" id="KW-0805">Transcription regulation</keyword>
<evidence type="ECO:0000256" key="3">
    <source>
        <dbReference type="ARBA" id="ARBA00023015"/>
    </source>
</evidence>
<keyword evidence="2" id="KW-0902">Two-component regulatory system</keyword>
<dbReference type="EMBL" id="PZKG01000046">
    <property type="protein sequence ID" value="PTE21555.1"/>
    <property type="molecule type" value="Genomic_DNA"/>
</dbReference>